<evidence type="ECO:0000313" key="2">
    <source>
        <dbReference type="EMBL" id="CAD7678145.1"/>
    </source>
</evidence>
<name>A0A811YPP3_NYCPR</name>
<proteinExistence type="predicted"/>
<keyword evidence="3" id="KW-1185">Reference proteome</keyword>
<reference evidence="2" key="1">
    <citation type="submission" date="2020-12" db="EMBL/GenBank/DDBJ databases">
        <authorList>
            <consortium name="Molecular Ecology Group"/>
        </authorList>
    </citation>
    <scope>NUCLEOTIDE SEQUENCE</scope>
    <source>
        <strain evidence="2">TBG_1078</strain>
    </source>
</reference>
<evidence type="ECO:0000256" key="1">
    <source>
        <dbReference type="SAM" id="SignalP"/>
    </source>
</evidence>
<sequence>MSKRHGGSSCAKFWICLSFLVRAVINCVDNMETKNLVLAAGVDVMVMATVKKDNTGVIVNTKVAKGCVDLWPRIASNAGSTA</sequence>
<feature type="chain" id="PRO_5033027667" evidence="1">
    <location>
        <begin position="24"/>
        <end position="82"/>
    </location>
</feature>
<comment type="caution">
    <text evidence="2">The sequence shown here is derived from an EMBL/GenBank/DDBJ whole genome shotgun (WGS) entry which is preliminary data.</text>
</comment>
<organism evidence="2 3">
    <name type="scientific">Nyctereutes procyonoides</name>
    <name type="common">Raccoon dog</name>
    <name type="synonym">Canis procyonoides</name>
    <dbReference type="NCBI Taxonomy" id="34880"/>
    <lineage>
        <taxon>Eukaryota</taxon>
        <taxon>Metazoa</taxon>
        <taxon>Chordata</taxon>
        <taxon>Craniata</taxon>
        <taxon>Vertebrata</taxon>
        <taxon>Euteleostomi</taxon>
        <taxon>Mammalia</taxon>
        <taxon>Eutheria</taxon>
        <taxon>Laurasiatheria</taxon>
        <taxon>Carnivora</taxon>
        <taxon>Caniformia</taxon>
        <taxon>Canidae</taxon>
        <taxon>Nyctereutes</taxon>
    </lineage>
</organism>
<evidence type="ECO:0000313" key="3">
    <source>
        <dbReference type="Proteomes" id="UP000645828"/>
    </source>
</evidence>
<feature type="signal peptide" evidence="1">
    <location>
        <begin position="1"/>
        <end position="23"/>
    </location>
</feature>
<dbReference type="Proteomes" id="UP000645828">
    <property type="component" value="Unassembled WGS sequence"/>
</dbReference>
<gene>
    <name evidence="2" type="ORF">NYPRO_LOCUS10943</name>
</gene>
<accession>A0A811YPP3</accession>
<keyword evidence="1" id="KW-0732">Signal</keyword>
<dbReference type="AlphaFoldDB" id="A0A811YPP3"/>
<dbReference type="EMBL" id="CAJHUB010000680">
    <property type="protein sequence ID" value="CAD7678145.1"/>
    <property type="molecule type" value="Genomic_DNA"/>
</dbReference>
<protein>
    <submittedName>
        <fullName evidence="2">(raccoon dog) hypothetical protein</fullName>
    </submittedName>
</protein>